<proteinExistence type="inferred from homology"/>
<feature type="transmembrane region" description="Helical" evidence="7">
    <location>
        <begin position="111"/>
        <end position="129"/>
    </location>
</feature>
<comment type="subcellular location">
    <subcellularLocation>
        <location evidence="1">Cell membrane</location>
        <topology evidence="1">Multi-pass membrane protein</topology>
    </subcellularLocation>
</comment>
<evidence type="ECO:0000256" key="5">
    <source>
        <dbReference type="ARBA" id="ARBA00022989"/>
    </source>
</evidence>
<dbReference type="Pfam" id="PF19053">
    <property type="entry name" value="EccD"/>
    <property type="match status" value="1"/>
</dbReference>
<dbReference type="InterPro" id="IPR024962">
    <property type="entry name" value="YukD-like"/>
</dbReference>
<keyword evidence="6 7" id="KW-0472">Membrane</keyword>
<dbReference type="Proteomes" id="UP000308760">
    <property type="component" value="Unassembled WGS sequence"/>
</dbReference>
<dbReference type="OrthoDB" id="4775372at2"/>
<gene>
    <name evidence="9" type="primary">eccD</name>
    <name evidence="9" type="ORF">FAB82_15705</name>
</gene>
<feature type="transmembrane region" description="Helical" evidence="7">
    <location>
        <begin position="193"/>
        <end position="211"/>
    </location>
</feature>
<accession>A0A4S8QB72</accession>
<dbReference type="RefSeq" id="WP_136535487.1">
    <property type="nucleotide sequence ID" value="NZ_STGY01000057.1"/>
</dbReference>
<name>A0A4S8QB72_9ACTN</name>
<evidence type="ECO:0000313" key="10">
    <source>
        <dbReference type="Proteomes" id="UP000308760"/>
    </source>
</evidence>
<feature type="transmembrane region" description="Helical" evidence="7">
    <location>
        <begin position="218"/>
        <end position="239"/>
    </location>
</feature>
<comment type="similarity">
    <text evidence="2">Belongs to the EccD/Snm4 family.</text>
</comment>
<feature type="transmembrane region" description="Helical" evidence="7">
    <location>
        <begin position="354"/>
        <end position="372"/>
    </location>
</feature>
<comment type="caution">
    <text evidence="9">The sequence shown here is derived from an EMBL/GenBank/DDBJ whole genome shotgun (WGS) entry which is preliminary data.</text>
</comment>
<keyword evidence="4 7" id="KW-0812">Transmembrane</keyword>
<evidence type="ECO:0000259" key="8">
    <source>
        <dbReference type="Pfam" id="PF19053"/>
    </source>
</evidence>
<evidence type="ECO:0000256" key="4">
    <source>
        <dbReference type="ARBA" id="ARBA00022692"/>
    </source>
</evidence>
<evidence type="ECO:0000256" key="6">
    <source>
        <dbReference type="ARBA" id="ARBA00023136"/>
    </source>
</evidence>
<evidence type="ECO:0000256" key="2">
    <source>
        <dbReference type="ARBA" id="ARBA00006162"/>
    </source>
</evidence>
<feature type="transmembrane region" description="Helical" evidence="7">
    <location>
        <begin position="161"/>
        <end position="181"/>
    </location>
</feature>
<evidence type="ECO:0000313" key="9">
    <source>
        <dbReference type="EMBL" id="THV40142.1"/>
    </source>
</evidence>
<dbReference type="Pfam" id="PF08817">
    <property type="entry name" value="YukD"/>
    <property type="match status" value="1"/>
</dbReference>
<feature type="transmembrane region" description="Helical" evidence="7">
    <location>
        <begin position="412"/>
        <end position="438"/>
    </location>
</feature>
<dbReference type="AlphaFoldDB" id="A0A4S8QB72"/>
<dbReference type="NCBIfam" id="TIGR03920">
    <property type="entry name" value="T7SS_EccD"/>
    <property type="match status" value="1"/>
</dbReference>
<evidence type="ECO:0000256" key="3">
    <source>
        <dbReference type="ARBA" id="ARBA00022475"/>
    </source>
</evidence>
<dbReference type="GO" id="GO:0005886">
    <property type="term" value="C:plasma membrane"/>
    <property type="evidence" value="ECO:0007669"/>
    <property type="project" value="UniProtKB-SubCell"/>
</dbReference>
<reference evidence="9 10" key="2">
    <citation type="submission" date="2019-05" db="EMBL/GenBank/DDBJ databases">
        <title>Glycomyces buryatensis sp. nov.</title>
        <authorList>
            <person name="Nikitina E."/>
        </authorList>
    </citation>
    <scope>NUCLEOTIDE SEQUENCE [LARGE SCALE GENOMIC DNA]</scope>
    <source>
        <strain evidence="9 10">18</strain>
    </source>
</reference>
<feature type="transmembrane region" description="Helical" evidence="7">
    <location>
        <begin position="245"/>
        <end position="264"/>
    </location>
</feature>
<dbReference type="Gene3D" id="3.10.20.90">
    <property type="entry name" value="Phosphatidylinositol 3-kinase Catalytic Subunit, Chain A, domain 1"/>
    <property type="match status" value="1"/>
</dbReference>
<sequence length="441" mass="44818">MPGRYSTVTVVGPQATRDLALPDDLPVAELLPQMLHSTGTTTDEPVNWALTTADGTTFDAADTLGDVAVEDGAVLLIRDATADALPRTVEDVRDSVEDAVDETGTRWESSIGRLLAVATAAILIAAAAFSPGATVAVVFTGALVCVLAVLMSWWSARQHPVLTHLALIGGMLWAGRIGAAATDMLAPDGHAASATRAVGALAAALLICVLARAGARLAGGYVVAVGLTLAVAGGGWALWAHAGLTAAAAAVVCAIAVLFSLALAPRMSMFASGLFGLDRDVRGGENVTDAGLRERLAVTDARLTGAIYGLAAAGAAASVLLAADPDPWSQATGAGVALALLTRSRIFELVRHVAPLRLAGMGSGAWAAWVWIGHSEPLLAWLPALAVLAGLAYVSVASIARSSVSAAWWRRVIAVVEIILVAAVFAAAGHLLGLYAMVSGA</sequence>
<dbReference type="EMBL" id="STGY01000057">
    <property type="protein sequence ID" value="THV40142.1"/>
    <property type="molecule type" value="Genomic_DNA"/>
</dbReference>
<keyword evidence="10" id="KW-1185">Reference proteome</keyword>
<keyword evidence="3" id="KW-1003">Cell membrane</keyword>
<feature type="transmembrane region" description="Helical" evidence="7">
    <location>
        <begin position="378"/>
        <end position="400"/>
    </location>
</feature>
<dbReference type="InterPro" id="IPR006707">
    <property type="entry name" value="T7SS_EccD"/>
</dbReference>
<protein>
    <submittedName>
        <fullName evidence="9">Type VII secretion integral membrane protein EccD</fullName>
    </submittedName>
</protein>
<keyword evidence="5 7" id="KW-1133">Transmembrane helix</keyword>
<dbReference type="InterPro" id="IPR044049">
    <property type="entry name" value="EccD_transm"/>
</dbReference>
<reference evidence="10" key="1">
    <citation type="submission" date="2019-04" db="EMBL/GenBank/DDBJ databases">
        <title>Nocardioides xinjiangensis sp. nov.</title>
        <authorList>
            <person name="Liu S."/>
        </authorList>
    </citation>
    <scope>NUCLEOTIDE SEQUENCE [LARGE SCALE GENOMIC DNA]</scope>
    <source>
        <strain evidence="10">18</strain>
    </source>
</reference>
<organism evidence="9 10">
    <name type="scientific">Glycomyces buryatensis</name>
    <dbReference type="NCBI Taxonomy" id="2570927"/>
    <lineage>
        <taxon>Bacteria</taxon>
        <taxon>Bacillati</taxon>
        <taxon>Actinomycetota</taxon>
        <taxon>Actinomycetes</taxon>
        <taxon>Glycomycetales</taxon>
        <taxon>Glycomycetaceae</taxon>
        <taxon>Glycomyces</taxon>
    </lineage>
</organism>
<feature type="transmembrane region" description="Helical" evidence="7">
    <location>
        <begin position="135"/>
        <end position="154"/>
    </location>
</feature>
<evidence type="ECO:0000256" key="7">
    <source>
        <dbReference type="SAM" id="Phobius"/>
    </source>
</evidence>
<feature type="domain" description="EccD-like transmembrane" evidence="8">
    <location>
        <begin position="114"/>
        <end position="440"/>
    </location>
</feature>
<evidence type="ECO:0000256" key="1">
    <source>
        <dbReference type="ARBA" id="ARBA00004651"/>
    </source>
</evidence>